<evidence type="ECO:0000313" key="3">
    <source>
        <dbReference type="Proteomes" id="UP000042958"/>
    </source>
</evidence>
<protein>
    <submittedName>
        <fullName evidence="2">Uncharacterized protein</fullName>
    </submittedName>
</protein>
<accession>A0A0F7U4K0</accession>
<dbReference type="Proteomes" id="UP000042958">
    <property type="component" value="Unassembled WGS sequence"/>
</dbReference>
<keyword evidence="3" id="KW-1185">Reference proteome</keyword>
<feature type="compositionally biased region" description="Basic and acidic residues" evidence="1">
    <location>
        <begin position="204"/>
        <end position="215"/>
    </location>
</feature>
<feature type="region of interest" description="Disordered" evidence="1">
    <location>
        <begin position="176"/>
        <end position="243"/>
    </location>
</feature>
<reference evidence="3" key="1">
    <citation type="journal article" date="2015" name="Genome Announc.">
        <title>Draft genome sequence of the fungus Penicillium brasilianum MG11.</title>
        <authorList>
            <person name="Horn F."/>
            <person name="Linde J."/>
            <person name="Mattern D.J."/>
            <person name="Walther G."/>
            <person name="Guthke R."/>
            <person name="Brakhage A.A."/>
            <person name="Valiante V."/>
        </authorList>
    </citation>
    <scope>NUCLEOTIDE SEQUENCE [LARGE SCALE GENOMIC DNA]</scope>
    <source>
        <strain evidence="3">MG11</strain>
    </source>
</reference>
<feature type="region of interest" description="Disordered" evidence="1">
    <location>
        <begin position="78"/>
        <end position="161"/>
    </location>
</feature>
<gene>
    <name evidence="2" type="ORF">PMG11_10839</name>
</gene>
<sequence>MDSSESPFNNLDVWCDWSGDLTDTIQVWVRVDVWCSPNSQITLLDASHPCVAEIVDYRLKSMVQFNSTEDVRLFPQNSEFDSETSTSTSTSPQPSPILGQHVNVPITPRKQTDPMTPENNTPRAILHPGYPNLRCNTHKPSGSDSVHRAGHTPDGSPGESLDAFYAKFYQDGSSSEFLSEVGQSPSNPRKRNAKAASLPDSVTDSERSYGGEKLKNKSRVLAMPRQLPMSSSSSSSMHSRTRSLIPRPVSVTNQVCPDSASIPLPTDPVPVLDVDFQRFENISPVERRSPGNHVQVQDESVAETFSGDTLTPLASPTTITSLSVSLGVSLGVSPGEAGKSSEEGSDVEKLSTVASAGSPCDTTLMSDLVDASFGEFPTQGTCLVQPPTPPRAFSRPHICLVDQVVQIQCPSNFESAWYKAFVTLALRLQPGRPRGWYELVVPGLPRLDSSDHGYVYLNIPDGQGMEYRTMQFKRHDIVDNCLIAQFPVIQPDLVIPLRPCDFRFYGFLRDFKVNQIILARVTGDKRGSATGTIEYTAVCSLELIQRDFLAEKCAFYIYIHGGPEGEFACHLEKPKTDFQTIQLDSNPESEPGITQLQVICSPLNLAMFTVTWEMRVPRGEVGSWMPRITALPDGYQIEEELQDRYLDAEYDEQEIVRGEPKSKIVAPRRLRNGEGFISLVMRVLCWLVALFLLFQPVAYSVGLYDGVLSGKSGLEIRDILCEKLIFCGENGSLEPFGGNHTEVNPLVPDTPDLAEVVVPMETTESVSSPALEDLEVQTQEPVHIIPTSLRDRVDYFLGWKGPLRVAGV</sequence>
<proteinExistence type="predicted"/>
<dbReference type="AlphaFoldDB" id="A0A0F7U4K0"/>
<feature type="compositionally biased region" description="Low complexity" evidence="1">
    <location>
        <begin position="229"/>
        <end position="238"/>
    </location>
</feature>
<feature type="compositionally biased region" description="Polar residues" evidence="1">
    <location>
        <begin position="113"/>
        <end position="122"/>
    </location>
</feature>
<dbReference type="OrthoDB" id="4309132at2759"/>
<feature type="compositionally biased region" description="Polar residues" evidence="1">
    <location>
        <begin position="176"/>
        <end position="187"/>
    </location>
</feature>
<name>A0A0F7U4K0_PENBI</name>
<organism evidence="2 3">
    <name type="scientific">Penicillium brasilianum</name>
    <dbReference type="NCBI Taxonomy" id="104259"/>
    <lineage>
        <taxon>Eukaryota</taxon>
        <taxon>Fungi</taxon>
        <taxon>Dikarya</taxon>
        <taxon>Ascomycota</taxon>
        <taxon>Pezizomycotina</taxon>
        <taxon>Eurotiomycetes</taxon>
        <taxon>Eurotiomycetidae</taxon>
        <taxon>Eurotiales</taxon>
        <taxon>Aspergillaceae</taxon>
        <taxon>Penicillium</taxon>
    </lineage>
</organism>
<evidence type="ECO:0000256" key="1">
    <source>
        <dbReference type="SAM" id="MobiDB-lite"/>
    </source>
</evidence>
<feature type="compositionally biased region" description="Low complexity" evidence="1">
    <location>
        <begin position="83"/>
        <end position="92"/>
    </location>
</feature>
<feature type="compositionally biased region" description="Polar residues" evidence="1">
    <location>
        <begin position="134"/>
        <end position="144"/>
    </location>
</feature>
<dbReference type="EMBL" id="CDHK01000015">
    <property type="protein sequence ID" value="CEJ62337.1"/>
    <property type="molecule type" value="Genomic_DNA"/>
</dbReference>
<evidence type="ECO:0000313" key="2">
    <source>
        <dbReference type="EMBL" id="CEJ62337.1"/>
    </source>
</evidence>